<feature type="transmembrane region" description="Helical" evidence="13">
    <location>
        <begin position="113"/>
        <end position="138"/>
    </location>
</feature>
<evidence type="ECO:0000313" key="15">
    <source>
        <dbReference type="Proteomes" id="UP000295334"/>
    </source>
</evidence>
<proteinExistence type="inferred from homology"/>
<evidence type="ECO:0000256" key="10">
    <source>
        <dbReference type="ARBA" id="ARBA00023136"/>
    </source>
</evidence>
<dbReference type="Proteomes" id="UP000295334">
    <property type="component" value="Unassembled WGS sequence"/>
</dbReference>
<dbReference type="EMBL" id="SJZI01000052">
    <property type="protein sequence ID" value="TCJ12167.1"/>
    <property type="molecule type" value="Genomic_DNA"/>
</dbReference>
<evidence type="ECO:0000256" key="6">
    <source>
        <dbReference type="ARBA" id="ARBA00022826"/>
    </source>
</evidence>
<keyword evidence="7" id="KW-0630">Potassium</keyword>
<dbReference type="RefSeq" id="WP_131450643.1">
    <property type="nucleotide sequence ID" value="NZ_SJZI01000052.1"/>
</dbReference>
<protein>
    <submittedName>
        <fullName evidence="14">DUF1211 domain-containing protein</fullName>
    </submittedName>
</protein>
<keyword evidence="10 13" id="KW-0472">Membrane</keyword>
<keyword evidence="11" id="KW-0407">Ion channel</keyword>
<comment type="subcellular location">
    <subcellularLocation>
        <location evidence="1">Membrane</location>
        <topology evidence="1">Multi-pass membrane protein</topology>
    </subcellularLocation>
</comment>
<feature type="transmembrane region" description="Helical" evidence="13">
    <location>
        <begin position="54"/>
        <end position="74"/>
    </location>
</feature>
<evidence type="ECO:0000256" key="1">
    <source>
        <dbReference type="ARBA" id="ARBA00004141"/>
    </source>
</evidence>
<dbReference type="PANTHER" id="PTHR31462:SF5">
    <property type="entry name" value="ENDOSOMAL_LYSOSOMAL PROTON CHANNEL TMEM175"/>
    <property type="match status" value="1"/>
</dbReference>
<comment type="catalytic activity">
    <reaction evidence="12">
        <text>K(+)(in) = K(+)(out)</text>
        <dbReference type="Rhea" id="RHEA:29463"/>
        <dbReference type="ChEBI" id="CHEBI:29103"/>
    </reaction>
</comment>
<keyword evidence="3" id="KW-0813">Transport</keyword>
<dbReference type="PANTHER" id="PTHR31462">
    <property type="entry name" value="ENDOSOMAL/LYSOSOMAL POTASSIUM CHANNEL TMEM175"/>
    <property type="match status" value="1"/>
</dbReference>
<evidence type="ECO:0000256" key="9">
    <source>
        <dbReference type="ARBA" id="ARBA00023065"/>
    </source>
</evidence>
<evidence type="ECO:0000256" key="12">
    <source>
        <dbReference type="ARBA" id="ARBA00034430"/>
    </source>
</evidence>
<reference evidence="14 15" key="1">
    <citation type="submission" date="2019-03" db="EMBL/GenBank/DDBJ databases">
        <authorList>
            <person name="Kim M.K.M."/>
        </authorList>
    </citation>
    <scope>NUCLEOTIDE SEQUENCE [LARGE SCALE GENOMIC DNA]</scope>
    <source>
        <strain evidence="14 15">17J68-12</strain>
    </source>
</reference>
<evidence type="ECO:0000256" key="11">
    <source>
        <dbReference type="ARBA" id="ARBA00023303"/>
    </source>
</evidence>
<keyword evidence="8 13" id="KW-1133">Transmembrane helix</keyword>
<evidence type="ECO:0000256" key="7">
    <source>
        <dbReference type="ARBA" id="ARBA00022958"/>
    </source>
</evidence>
<accession>A0A4R1B6A4</accession>
<keyword evidence="9" id="KW-0406">Ion transport</keyword>
<evidence type="ECO:0000313" key="14">
    <source>
        <dbReference type="EMBL" id="TCJ12167.1"/>
    </source>
</evidence>
<evidence type="ECO:0000256" key="13">
    <source>
        <dbReference type="SAM" id="Phobius"/>
    </source>
</evidence>
<evidence type="ECO:0000256" key="3">
    <source>
        <dbReference type="ARBA" id="ARBA00022448"/>
    </source>
</evidence>
<evidence type="ECO:0000256" key="4">
    <source>
        <dbReference type="ARBA" id="ARBA00022538"/>
    </source>
</evidence>
<dbReference type="Pfam" id="PF06736">
    <property type="entry name" value="TMEM175"/>
    <property type="match status" value="1"/>
</dbReference>
<keyword evidence="6" id="KW-0631">Potassium channel</keyword>
<keyword evidence="5 13" id="KW-0812">Transmembrane</keyword>
<dbReference type="OrthoDB" id="7626281at2"/>
<evidence type="ECO:0000256" key="8">
    <source>
        <dbReference type="ARBA" id="ARBA00022989"/>
    </source>
</evidence>
<feature type="transmembrane region" description="Helical" evidence="13">
    <location>
        <begin position="159"/>
        <end position="191"/>
    </location>
</feature>
<gene>
    <name evidence="14" type="ORF">EPD60_16610</name>
</gene>
<dbReference type="GO" id="GO:0005267">
    <property type="term" value="F:potassium channel activity"/>
    <property type="evidence" value="ECO:0007669"/>
    <property type="project" value="UniProtKB-KW"/>
</dbReference>
<evidence type="ECO:0000256" key="2">
    <source>
        <dbReference type="ARBA" id="ARBA00006920"/>
    </source>
</evidence>
<dbReference type="GO" id="GO:0016020">
    <property type="term" value="C:membrane"/>
    <property type="evidence" value="ECO:0007669"/>
    <property type="project" value="UniProtKB-SubCell"/>
</dbReference>
<keyword evidence="15" id="KW-1185">Reference proteome</keyword>
<keyword evidence="4" id="KW-0633">Potassium transport</keyword>
<dbReference type="InterPro" id="IPR010617">
    <property type="entry name" value="TMEM175-like"/>
</dbReference>
<evidence type="ECO:0000256" key="5">
    <source>
        <dbReference type="ARBA" id="ARBA00022692"/>
    </source>
</evidence>
<comment type="caution">
    <text evidence="14">The sequence shown here is derived from an EMBL/GenBank/DDBJ whole genome shotgun (WGS) entry which is preliminary data.</text>
</comment>
<dbReference type="GO" id="GO:0015252">
    <property type="term" value="F:proton channel activity"/>
    <property type="evidence" value="ECO:0007669"/>
    <property type="project" value="InterPro"/>
</dbReference>
<organism evidence="14 15">
    <name type="scientific">Flaviaesturariibacter flavus</name>
    <dbReference type="NCBI Taxonomy" id="2502780"/>
    <lineage>
        <taxon>Bacteria</taxon>
        <taxon>Pseudomonadati</taxon>
        <taxon>Bacteroidota</taxon>
        <taxon>Chitinophagia</taxon>
        <taxon>Chitinophagales</taxon>
        <taxon>Chitinophagaceae</taxon>
        <taxon>Flaviaestuariibacter</taxon>
    </lineage>
</organism>
<comment type="similarity">
    <text evidence="2">Belongs to the TMEM175 family.</text>
</comment>
<dbReference type="AlphaFoldDB" id="A0A4R1B6A4"/>
<feature type="transmembrane region" description="Helical" evidence="13">
    <location>
        <begin position="86"/>
        <end position="107"/>
    </location>
</feature>
<name>A0A4R1B6A4_9BACT</name>
<sequence length="205" mass="23925">MSLETELDIKRIQSLTDGAFSIAMTILILEVKIPTGLNSIELNDYFFEHTFQKLLIYILGFVTLGILWIGSHFHHHHVMKTDRTSSWLNIIFLMFVCIIPFSIGFLSDYKHDNLSIIFLGINLILSSLGNYLMLWYAWKKEYIKPHFTIEHFTHAKHRILFTVYIYMAIIVISYFVTSSFVLYLFLIPVILHVIPERGNKPIGQP</sequence>